<evidence type="ECO:0000313" key="3">
    <source>
        <dbReference type="EMBL" id="AYO31764.1"/>
    </source>
</evidence>
<dbReference type="Gene3D" id="3.40.1610.10">
    <property type="entry name" value="CV3147-like domain"/>
    <property type="match status" value="1"/>
</dbReference>
<dbReference type="RefSeq" id="WP_122015477.1">
    <property type="nucleotide sequence ID" value="NZ_CP033169.1"/>
</dbReference>
<evidence type="ECO:0000259" key="2">
    <source>
        <dbReference type="Pfam" id="PF20906"/>
    </source>
</evidence>
<protein>
    <submittedName>
        <fullName evidence="3">DUF917 domain-containing protein</fullName>
    </submittedName>
</protein>
<dbReference type="Pfam" id="PF06032">
    <property type="entry name" value="S-Me-THD_N"/>
    <property type="match status" value="1"/>
</dbReference>
<evidence type="ECO:0000259" key="1">
    <source>
        <dbReference type="Pfam" id="PF06032"/>
    </source>
</evidence>
<dbReference type="Gene3D" id="2.40.390.10">
    <property type="entry name" value="CV3147-like"/>
    <property type="match status" value="1"/>
</dbReference>
<organism evidence="3 4">
    <name type="scientific">Biomaibacter acetigenes</name>
    <dbReference type="NCBI Taxonomy" id="2316383"/>
    <lineage>
        <taxon>Bacteria</taxon>
        <taxon>Bacillati</taxon>
        <taxon>Bacillota</taxon>
        <taxon>Clostridia</taxon>
        <taxon>Thermosediminibacterales</taxon>
        <taxon>Tepidanaerobacteraceae</taxon>
        <taxon>Biomaibacter</taxon>
    </lineage>
</organism>
<dbReference type="Pfam" id="PF20906">
    <property type="entry name" value="S-Me-THD_C"/>
    <property type="match status" value="1"/>
</dbReference>
<sequence>MSKKVFETLEKWGIKNYKIIDKQAVKEITLGASILATGGGGDPEIGLLWAYKVLDEGKTVVMIDPMDIPDDILVASPACLGAPVVLTEKPPSYDVLNNAIRKLEQYWGKKLGATIPIECGGVNSTVAYAAAGEFEVPVIDVDGMNRAFPELQMTSWVTNGVNASPTVSCDDRGNVTVIDTGDDNKMAENIARRAAMAYGGISWIATYPMTGKQVKEASILNSQSIAWELGKAVYRAREKHLDPVKEMLDSLKATRNVTGMKVFKGKIVDISREFGGESTKGFSLGRIKMDGLDEYKGSVAEIDFQNEWLVLRIDGKIRCLPPDLIAIVDSETGEPIRTDIMKYGYRGSIILIPAHERMRTPKGIQLFGPGYFGYDMDYVPVEELNKEVAK</sequence>
<dbReference type="EMBL" id="CP033169">
    <property type="protein sequence ID" value="AYO31764.1"/>
    <property type="molecule type" value="Genomic_DNA"/>
</dbReference>
<gene>
    <name evidence="3" type="ORF">D2962_15195</name>
</gene>
<proteinExistence type="predicted"/>
<name>A0A3G2R8A0_9FIRM</name>
<dbReference type="InterPro" id="IPR048350">
    <property type="entry name" value="S-Me-THD-like_C"/>
</dbReference>
<reference evidence="3 4" key="1">
    <citation type="submission" date="2018-10" db="EMBL/GenBank/DDBJ databases">
        <authorList>
            <person name="Zhang X."/>
        </authorList>
    </citation>
    <scope>NUCLEOTIDE SEQUENCE [LARGE SCALE GENOMIC DNA]</scope>
    <source>
        <strain evidence="3 4">SK-G1</strain>
    </source>
</reference>
<dbReference type="InterPro" id="IPR024071">
    <property type="entry name" value="S-Me-THD_C_sf"/>
</dbReference>
<dbReference type="SUPFAM" id="SSF160991">
    <property type="entry name" value="CV3147-like"/>
    <property type="match status" value="1"/>
</dbReference>
<evidence type="ECO:0000313" key="4">
    <source>
        <dbReference type="Proteomes" id="UP000280960"/>
    </source>
</evidence>
<dbReference type="InterPro" id="IPR027479">
    <property type="entry name" value="S-Me-THD_N_sf"/>
</dbReference>
<dbReference type="InterPro" id="IPR010318">
    <property type="entry name" value="S-Me-THD_N"/>
</dbReference>
<accession>A0A3G2R8A0</accession>
<feature type="domain" description="S-Me-THD-like C-terminal" evidence="2">
    <location>
        <begin position="183"/>
        <end position="381"/>
    </location>
</feature>
<dbReference type="AlphaFoldDB" id="A0A3G2R8A0"/>
<feature type="domain" description="S-Me-THD N-terminal" evidence="1">
    <location>
        <begin position="24"/>
        <end position="179"/>
    </location>
</feature>
<dbReference type="Proteomes" id="UP000280960">
    <property type="component" value="Chromosome"/>
</dbReference>
<keyword evidence="4" id="KW-1185">Reference proteome</keyword>
<dbReference type="KEGG" id="bacg:D2962_15195"/>